<dbReference type="InterPro" id="IPR056227">
    <property type="entry name" value="TMD0_ABC"/>
</dbReference>
<gene>
    <name evidence="5" type="primary">LOC111087315</name>
</gene>
<feature type="transmembrane region" description="Helical" evidence="2">
    <location>
        <begin position="135"/>
        <end position="152"/>
    </location>
</feature>
<keyword evidence="2" id="KW-0812">Transmembrane</keyword>
<accession>A0ABM1T056</accession>
<feature type="domain" description="ABC transporter TMD0" evidence="3">
    <location>
        <begin position="25"/>
        <end position="159"/>
    </location>
</feature>
<evidence type="ECO:0000313" key="5">
    <source>
        <dbReference type="RefSeq" id="XP_022249262.1"/>
    </source>
</evidence>
<reference evidence="5" key="1">
    <citation type="submission" date="2025-08" db="UniProtKB">
        <authorList>
            <consortium name="RefSeq"/>
        </authorList>
    </citation>
    <scope>IDENTIFICATION</scope>
    <source>
        <tissue evidence="5">Muscle</tissue>
    </source>
</reference>
<organism evidence="4 5">
    <name type="scientific">Limulus polyphemus</name>
    <name type="common">Atlantic horseshoe crab</name>
    <dbReference type="NCBI Taxonomy" id="6850"/>
    <lineage>
        <taxon>Eukaryota</taxon>
        <taxon>Metazoa</taxon>
        <taxon>Ecdysozoa</taxon>
        <taxon>Arthropoda</taxon>
        <taxon>Chelicerata</taxon>
        <taxon>Merostomata</taxon>
        <taxon>Xiphosura</taxon>
        <taxon>Limulidae</taxon>
        <taxon>Limulus</taxon>
    </lineage>
</organism>
<dbReference type="RefSeq" id="XP_022249262.1">
    <property type="nucleotide sequence ID" value="XM_022393554.1"/>
</dbReference>
<feature type="transmembrane region" description="Helical" evidence="2">
    <location>
        <begin position="100"/>
        <end position="123"/>
    </location>
</feature>
<feature type="transmembrane region" description="Helical" evidence="2">
    <location>
        <begin position="172"/>
        <end position="191"/>
    </location>
</feature>
<dbReference type="Pfam" id="PF24357">
    <property type="entry name" value="TMD0_ABC"/>
    <property type="match status" value="1"/>
</dbReference>
<keyword evidence="2" id="KW-1133">Transmembrane helix</keyword>
<dbReference type="Proteomes" id="UP000694941">
    <property type="component" value="Unplaced"/>
</dbReference>
<name>A0ABM1T056_LIMPO</name>
<evidence type="ECO:0000256" key="1">
    <source>
        <dbReference type="ARBA" id="ARBA00004141"/>
    </source>
</evidence>
<comment type="subcellular location">
    <subcellularLocation>
        <location evidence="1">Membrane</location>
        <topology evidence="1">Multi-pass membrane protein</topology>
    </subcellularLocation>
</comment>
<feature type="transmembrane region" description="Helical" evidence="2">
    <location>
        <begin position="66"/>
        <end position="88"/>
    </location>
</feature>
<dbReference type="GeneID" id="111087315"/>
<sequence length="211" mass="24394">MSVRGQAFCKSSYWDLDVTWYAEWPDFTPCFHTTVLVWTPCVLLWLLTPIEVYLTKASRRQSPVSWTFLGITKVGLCLLLLGLSFAELALSLQRHFQEQLVYSAEFCSTGTKIITFLLVLFLLIKGKRDGKKSSGILLIFWFFLSLCGLFSYRSILHHVFWEDSFWTPPQEFILQMLYFPIVFSELILSGFKESTPSDEGQISEVSEHFTN</sequence>
<evidence type="ECO:0000256" key="2">
    <source>
        <dbReference type="SAM" id="Phobius"/>
    </source>
</evidence>
<evidence type="ECO:0000313" key="4">
    <source>
        <dbReference type="Proteomes" id="UP000694941"/>
    </source>
</evidence>
<proteinExistence type="predicted"/>
<evidence type="ECO:0000259" key="3">
    <source>
        <dbReference type="Pfam" id="PF24357"/>
    </source>
</evidence>
<keyword evidence="4" id="KW-1185">Reference proteome</keyword>
<protein>
    <submittedName>
        <fullName evidence="5">Multidrug resistance-associated protein 1-like</fullName>
    </submittedName>
</protein>
<keyword evidence="2" id="KW-0472">Membrane</keyword>